<dbReference type="PATRIC" id="fig|512565.3.peg.1259"/>
<dbReference type="RefSeq" id="WP_014441371.1">
    <property type="nucleotide sequence ID" value="NC_017093.1"/>
</dbReference>
<accession>I0H0D7</accession>
<dbReference type="AlphaFoldDB" id="I0H0D7"/>
<reference evidence="1 2" key="1">
    <citation type="submission" date="2012-02" db="EMBL/GenBank/DDBJ databases">
        <title>Complete genome sequence of Actinoplanes missouriensis 431 (= NBRC 102363).</title>
        <authorList>
            <person name="Ohnishi Y."/>
            <person name="Ishikawa J."/>
            <person name="Sekine M."/>
            <person name="Hosoyama A."/>
            <person name="Harada T."/>
            <person name="Narita H."/>
            <person name="Hata T."/>
            <person name="Konno Y."/>
            <person name="Tutikane K."/>
            <person name="Fujita N."/>
            <person name="Horinouchi S."/>
            <person name="Hayakawa M."/>
        </authorList>
    </citation>
    <scope>NUCLEOTIDE SEQUENCE [LARGE SCALE GENOMIC DNA]</scope>
    <source>
        <strain evidence="2">ATCC 14538 / DSM 43046 / CBS 188.64 / JCM 3121 / NBRC 102363 / NCIMB 12654 / NRRL B-3342 / UNCC 431</strain>
    </source>
</reference>
<dbReference type="OrthoDB" id="3296597at2"/>
<evidence type="ECO:0000313" key="1">
    <source>
        <dbReference type="EMBL" id="BAL86474.1"/>
    </source>
</evidence>
<dbReference type="HOGENOM" id="CLU_2271358_0_0_11"/>
<sequence>MPASIGIWAEQTLPSGVLYRWEADHGSGGSGFVRFEPDSQRFRPADRAGNVLGDLTVDGVSGDTTGSADGVDRTVFTQVSVSILRRYTRSGEPPKTAHAHYY</sequence>
<proteinExistence type="predicted"/>
<dbReference type="Proteomes" id="UP000007882">
    <property type="component" value="Chromosome"/>
</dbReference>
<evidence type="ECO:0000313" key="2">
    <source>
        <dbReference type="Proteomes" id="UP000007882"/>
    </source>
</evidence>
<dbReference type="EMBL" id="AP012319">
    <property type="protein sequence ID" value="BAL86474.1"/>
    <property type="molecule type" value="Genomic_DNA"/>
</dbReference>
<gene>
    <name evidence="1" type="ordered locus">AMIS_12540</name>
</gene>
<organism evidence="1 2">
    <name type="scientific">Actinoplanes missouriensis (strain ATCC 14538 / DSM 43046 / CBS 188.64 / JCM 3121 / NBRC 102363 / NCIMB 12654 / NRRL B-3342 / UNCC 431)</name>
    <dbReference type="NCBI Taxonomy" id="512565"/>
    <lineage>
        <taxon>Bacteria</taxon>
        <taxon>Bacillati</taxon>
        <taxon>Actinomycetota</taxon>
        <taxon>Actinomycetes</taxon>
        <taxon>Micromonosporales</taxon>
        <taxon>Micromonosporaceae</taxon>
        <taxon>Actinoplanes</taxon>
    </lineage>
</organism>
<dbReference type="STRING" id="512565.AMIS_12540"/>
<dbReference type="KEGG" id="ams:AMIS_12540"/>
<protein>
    <submittedName>
        <fullName evidence="1">Uncharacterized protein</fullName>
    </submittedName>
</protein>
<name>I0H0D7_ACTM4</name>
<keyword evidence="2" id="KW-1185">Reference proteome</keyword>